<dbReference type="Pfam" id="PF00441">
    <property type="entry name" value="Acyl-CoA_dh_1"/>
    <property type="match status" value="1"/>
</dbReference>
<dbReference type="Proteomes" id="UP000278907">
    <property type="component" value="Unassembled WGS sequence"/>
</dbReference>
<dbReference type="SUPFAM" id="SSF47203">
    <property type="entry name" value="Acyl-CoA dehydrogenase C-terminal domain-like"/>
    <property type="match status" value="1"/>
</dbReference>
<dbReference type="EMBL" id="RAWI01001102">
    <property type="protein sequence ID" value="RKH80688.1"/>
    <property type="molecule type" value="Genomic_DNA"/>
</dbReference>
<sequence>ALFVSLAKAKAGEACKLATDEGVQMHGGIGMTDAYDIGFYMKRARAARETFGDFAFHGDRLATLMGY</sequence>
<protein>
    <submittedName>
        <fullName evidence="3">Acyl-CoA dehydrogenase</fullName>
    </submittedName>
</protein>
<accession>A0ABX9Q596</accession>
<dbReference type="InterPro" id="IPR009075">
    <property type="entry name" value="AcylCo_DH/oxidase_C"/>
</dbReference>
<keyword evidence="1" id="KW-0285">Flavoprotein</keyword>
<comment type="caution">
    <text evidence="3">The sequence shown here is derived from an EMBL/GenBank/DDBJ whole genome shotgun (WGS) entry which is preliminary data.</text>
</comment>
<proteinExistence type="predicted"/>
<dbReference type="InterPro" id="IPR036250">
    <property type="entry name" value="AcylCo_DH-like_C"/>
</dbReference>
<evidence type="ECO:0000313" key="3">
    <source>
        <dbReference type="EMBL" id="RKH80688.1"/>
    </source>
</evidence>
<dbReference type="Gene3D" id="1.20.140.10">
    <property type="entry name" value="Butyryl-CoA Dehydrogenase, subunit A, domain 3"/>
    <property type="match status" value="1"/>
</dbReference>
<evidence type="ECO:0000259" key="2">
    <source>
        <dbReference type="Pfam" id="PF00441"/>
    </source>
</evidence>
<name>A0ABX9Q596_9BACT</name>
<feature type="non-terminal residue" evidence="3">
    <location>
        <position position="1"/>
    </location>
</feature>
<evidence type="ECO:0000256" key="1">
    <source>
        <dbReference type="ARBA" id="ARBA00022630"/>
    </source>
</evidence>
<reference evidence="3 4" key="1">
    <citation type="submission" date="2018-09" db="EMBL/GenBank/DDBJ databases">
        <authorList>
            <person name="Livingstone P.G."/>
            <person name="Whitworth D.E."/>
        </authorList>
    </citation>
    <scope>NUCLEOTIDE SEQUENCE [LARGE SCALE GENOMIC DNA]</scope>
    <source>
        <strain evidence="3 4">CA031B</strain>
    </source>
</reference>
<dbReference type="RefSeq" id="WP_244222489.1">
    <property type="nucleotide sequence ID" value="NZ_RAWI01001102.1"/>
</dbReference>
<evidence type="ECO:0000313" key="4">
    <source>
        <dbReference type="Proteomes" id="UP000278907"/>
    </source>
</evidence>
<keyword evidence="4" id="KW-1185">Reference proteome</keyword>
<gene>
    <name evidence="3" type="ORF">D7Y13_43245</name>
</gene>
<feature type="domain" description="Acyl-CoA dehydrogenase/oxidase C-terminal" evidence="2">
    <location>
        <begin position="4"/>
        <end position="54"/>
    </location>
</feature>
<organism evidence="3 4">
    <name type="scientific">Corallococcus praedator</name>
    <dbReference type="NCBI Taxonomy" id="2316724"/>
    <lineage>
        <taxon>Bacteria</taxon>
        <taxon>Pseudomonadati</taxon>
        <taxon>Myxococcota</taxon>
        <taxon>Myxococcia</taxon>
        <taxon>Myxococcales</taxon>
        <taxon>Cystobacterineae</taxon>
        <taxon>Myxococcaceae</taxon>
        <taxon>Corallococcus</taxon>
    </lineage>
</organism>